<sequence length="330" mass="37486">MLISIAMATYNGAKYLPDQLESFANQRVLPQELVVCDDRSTDNTMSVLQSFRRHAPFDVRIIPNERRLGYSANFEKALNSCSGEIIFISDQDDVWLPKKTASVLGALAQCKAMVVLNDQEITDANLTRTGRTIMGNTRTLGFKETWISAGCCTAVRREFLELLNPFPNHLLAYDAWIHKVAVELGTRQVVPEVHQLYRRHSSNTSAPLATTFSIPNRVSAFMHFGLRDVSDGWDVEVQISRELTQRLRERAGTLNRFDLHHAGRAAIRKEEEFVEALTHRRSFLKQGRIHRFGPLLRFFLRGGYVQFSGVRSAAKDLLRPSVRTDRPSEP</sequence>
<dbReference type="AlphaFoldDB" id="A0A937CX81"/>
<evidence type="ECO:0000313" key="3">
    <source>
        <dbReference type="Proteomes" id="UP000599109"/>
    </source>
</evidence>
<dbReference type="EMBL" id="JAEQNE010000011">
    <property type="protein sequence ID" value="MBL0395028.1"/>
    <property type="molecule type" value="Genomic_DNA"/>
</dbReference>
<dbReference type="InterPro" id="IPR001173">
    <property type="entry name" value="Glyco_trans_2-like"/>
</dbReference>
<dbReference type="GO" id="GO:0016758">
    <property type="term" value="F:hexosyltransferase activity"/>
    <property type="evidence" value="ECO:0007669"/>
    <property type="project" value="UniProtKB-ARBA"/>
</dbReference>
<dbReference type="InterPro" id="IPR029044">
    <property type="entry name" value="Nucleotide-diphossugar_trans"/>
</dbReference>
<proteinExistence type="predicted"/>
<evidence type="ECO:0000259" key="1">
    <source>
        <dbReference type="Pfam" id="PF00535"/>
    </source>
</evidence>
<dbReference type="SUPFAM" id="SSF53448">
    <property type="entry name" value="Nucleotide-diphospho-sugar transferases"/>
    <property type="match status" value="1"/>
</dbReference>
<name>A0A937CX81_9BURK</name>
<dbReference type="PANTHER" id="PTHR22916">
    <property type="entry name" value="GLYCOSYLTRANSFERASE"/>
    <property type="match status" value="1"/>
</dbReference>
<keyword evidence="3" id="KW-1185">Reference proteome</keyword>
<protein>
    <submittedName>
        <fullName evidence="2">Glycosyltransferase</fullName>
    </submittedName>
</protein>
<feature type="domain" description="Glycosyltransferase 2-like" evidence="1">
    <location>
        <begin position="4"/>
        <end position="160"/>
    </location>
</feature>
<dbReference type="Pfam" id="PF00535">
    <property type="entry name" value="Glycos_transf_2"/>
    <property type="match status" value="1"/>
</dbReference>
<dbReference type="PANTHER" id="PTHR22916:SF3">
    <property type="entry name" value="UDP-GLCNAC:BETAGAL BETA-1,3-N-ACETYLGLUCOSAMINYLTRANSFERASE-LIKE PROTEIN 1"/>
    <property type="match status" value="1"/>
</dbReference>
<comment type="caution">
    <text evidence="2">The sequence shown here is derived from an EMBL/GenBank/DDBJ whole genome shotgun (WGS) entry which is preliminary data.</text>
</comment>
<evidence type="ECO:0000313" key="2">
    <source>
        <dbReference type="EMBL" id="MBL0395028.1"/>
    </source>
</evidence>
<accession>A0A937CX81</accession>
<dbReference type="RefSeq" id="WP_201677699.1">
    <property type="nucleotide sequence ID" value="NZ_JAEQNE010000011.1"/>
</dbReference>
<gene>
    <name evidence="2" type="ORF">JJ685_28100</name>
</gene>
<dbReference type="Proteomes" id="UP000599109">
    <property type="component" value="Unassembled WGS sequence"/>
</dbReference>
<reference evidence="2 3" key="1">
    <citation type="journal article" date="2017" name="Int. J. Syst. Evol. Microbiol.">
        <title>Ramlibacter monticola sp. nov., isolated from forest soil.</title>
        <authorList>
            <person name="Chaudhary D.K."/>
            <person name="Kim J."/>
        </authorList>
    </citation>
    <scope>NUCLEOTIDE SEQUENCE [LARGE SCALE GENOMIC DNA]</scope>
    <source>
        <strain evidence="2 3">KACC 19175</strain>
    </source>
</reference>
<organism evidence="2 3">
    <name type="scientific">Ramlibacter monticola</name>
    <dbReference type="NCBI Taxonomy" id="1926872"/>
    <lineage>
        <taxon>Bacteria</taxon>
        <taxon>Pseudomonadati</taxon>
        <taxon>Pseudomonadota</taxon>
        <taxon>Betaproteobacteria</taxon>
        <taxon>Burkholderiales</taxon>
        <taxon>Comamonadaceae</taxon>
        <taxon>Ramlibacter</taxon>
    </lineage>
</organism>
<dbReference type="Gene3D" id="3.90.550.10">
    <property type="entry name" value="Spore Coat Polysaccharide Biosynthesis Protein SpsA, Chain A"/>
    <property type="match status" value="1"/>
</dbReference>